<dbReference type="SUPFAM" id="SSF53822">
    <property type="entry name" value="Periplasmic binding protein-like I"/>
    <property type="match status" value="1"/>
</dbReference>
<dbReference type="Pfam" id="PF13458">
    <property type="entry name" value="Peripla_BP_6"/>
    <property type="match status" value="1"/>
</dbReference>
<feature type="domain" description="Leucine-binding protein" evidence="5">
    <location>
        <begin position="68"/>
        <end position="368"/>
    </location>
</feature>
<dbReference type="InterPro" id="IPR051010">
    <property type="entry name" value="BCAA_transport"/>
</dbReference>
<dbReference type="PANTHER" id="PTHR30483">
    <property type="entry name" value="LEUCINE-SPECIFIC-BINDING PROTEIN"/>
    <property type="match status" value="1"/>
</dbReference>
<comment type="similarity">
    <text evidence="1">Belongs to the leucine-binding protein family.</text>
</comment>
<feature type="chain" id="PRO_5006851686" evidence="4">
    <location>
        <begin position="37"/>
        <end position="434"/>
    </location>
</feature>
<evidence type="ECO:0000313" key="7">
    <source>
        <dbReference type="Proteomes" id="UP000218965"/>
    </source>
</evidence>
<name>A0A0U4NSS2_9MICO</name>
<proteinExistence type="inferred from homology"/>
<gene>
    <name evidence="6" type="ORF">MalAC0309_0539</name>
</gene>
<dbReference type="InterPro" id="IPR028081">
    <property type="entry name" value="Leu-bd"/>
</dbReference>
<accession>A0A0U4NSS2</accession>
<dbReference type="Gene3D" id="3.40.50.2300">
    <property type="match status" value="2"/>
</dbReference>
<reference evidence="7" key="1">
    <citation type="submission" date="2015-12" db="EMBL/GenBank/DDBJ databases">
        <authorList>
            <person name="Shamseldin A."/>
            <person name="Moawad H."/>
            <person name="Abd El-Rahim W.M."/>
            <person name="Sadowsky M.J."/>
        </authorList>
    </citation>
    <scope>NUCLEOTIDE SEQUENCE [LARGE SCALE GENOMIC DNA]</scope>
    <source>
        <strain evidence="7">JAM AC0309</strain>
    </source>
</reference>
<evidence type="ECO:0000259" key="5">
    <source>
        <dbReference type="Pfam" id="PF13458"/>
    </source>
</evidence>
<dbReference type="Proteomes" id="UP000218965">
    <property type="component" value="Chromosome"/>
</dbReference>
<dbReference type="AlphaFoldDB" id="A0A0U4NSS2"/>
<dbReference type="KEGG" id="malk:MalAC0309_0539"/>
<sequence length="434" mass="43242">MRRTADARRSHPNRAARLALPAALAAAALVLTGCTADEPEPMPVPSEPAPSPTPFREVAPSGDGRLIIGTLLPTDGDTAGVAAAQIAAVEVAVRELNDNGGVLDEPVTVFHRNSGVEPGDGLEAAFADLVERGVDVVIGPFSDALVEQALPLAAEAGVALISTGATGGIDGSGDGYFARVVATDYLQGLTIGQAVVADGASSIAVIASDDAYGEAIADGVADAAAASGTASSAVVTVTASNTGAASTVADADAVIVATSVALADVTAGMLADLLDAGLSPASLWLASAAAADYSGSLDAGALEGARGALLGADADDEFVERLRFADPFLGGFRWAPEAYDAVLLAALAATVIGDDGGASIIAGLPQVAREGAPCTSYGECLQFLIDEPDAGLNYEGLSGPLGMRVDGDLDEAAFGLAVYTDENRPVRDGILLTN</sequence>
<feature type="signal peptide" evidence="4">
    <location>
        <begin position="1"/>
        <end position="36"/>
    </location>
</feature>
<protein>
    <submittedName>
        <fullName evidence="6">Branched-chain amino acid transport system subst rate-binding protein</fullName>
    </submittedName>
</protein>
<feature type="region of interest" description="Disordered" evidence="3">
    <location>
        <begin position="36"/>
        <end position="57"/>
    </location>
</feature>
<dbReference type="RefSeq" id="WP_096420608.1">
    <property type="nucleotide sequence ID" value="NZ_AP017315.1"/>
</dbReference>
<evidence type="ECO:0000256" key="4">
    <source>
        <dbReference type="SAM" id="SignalP"/>
    </source>
</evidence>
<feature type="compositionally biased region" description="Pro residues" evidence="3">
    <location>
        <begin position="41"/>
        <end position="53"/>
    </location>
</feature>
<dbReference type="PROSITE" id="PS51257">
    <property type="entry name" value="PROKAR_LIPOPROTEIN"/>
    <property type="match status" value="1"/>
</dbReference>
<dbReference type="EMBL" id="AP017315">
    <property type="protein sequence ID" value="BAU31411.1"/>
    <property type="molecule type" value="Genomic_DNA"/>
</dbReference>
<evidence type="ECO:0000256" key="3">
    <source>
        <dbReference type="SAM" id="MobiDB-lite"/>
    </source>
</evidence>
<dbReference type="OrthoDB" id="5125267at2"/>
<reference evidence="6 7" key="2">
    <citation type="submission" date="2016-01" db="EMBL/GenBank/DDBJ databases">
        <title>Microcella alkaliphila JAM AC0309 whole genome shotgun sequence.</title>
        <authorList>
            <person name="Kurata A."/>
            <person name="Hirose Y."/>
            <person name="Kishimoto N."/>
            <person name="Kobayashi T."/>
        </authorList>
    </citation>
    <scope>NUCLEOTIDE SEQUENCE [LARGE SCALE GENOMIC DNA]</scope>
    <source>
        <strain evidence="6 7">JAM AC0309</strain>
    </source>
</reference>
<evidence type="ECO:0000256" key="2">
    <source>
        <dbReference type="ARBA" id="ARBA00022729"/>
    </source>
</evidence>
<dbReference type="InterPro" id="IPR028082">
    <property type="entry name" value="Peripla_BP_I"/>
</dbReference>
<dbReference type="PANTHER" id="PTHR30483:SF6">
    <property type="entry name" value="PERIPLASMIC BINDING PROTEIN OF ABC TRANSPORTER FOR NATURAL AMINO ACIDS"/>
    <property type="match status" value="1"/>
</dbReference>
<evidence type="ECO:0000313" key="6">
    <source>
        <dbReference type="EMBL" id="BAU31411.1"/>
    </source>
</evidence>
<organism evidence="6 7">
    <name type="scientific">Microcella alkaliphila</name>
    <dbReference type="NCBI Taxonomy" id="279828"/>
    <lineage>
        <taxon>Bacteria</taxon>
        <taxon>Bacillati</taxon>
        <taxon>Actinomycetota</taxon>
        <taxon>Actinomycetes</taxon>
        <taxon>Micrococcales</taxon>
        <taxon>Microbacteriaceae</taxon>
        <taxon>Microcella</taxon>
    </lineage>
</organism>
<keyword evidence="2 4" id="KW-0732">Signal</keyword>
<evidence type="ECO:0000256" key="1">
    <source>
        <dbReference type="ARBA" id="ARBA00010062"/>
    </source>
</evidence>